<dbReference type="GO" id="GO:0016301">
    <property type="term" value="F:kinase activity"/>
    <property type="evidence" value="ECO:0007669"/>
    <property type="project" value="UniProtKB-KW"/>
</dbReference>
<keyword evidence="9" id="KW-1133">Transmembrane helix</keyword>
<keyword evidence="6 11" id="KW-0418">Kinase</keyword>
<feature type="transmembrane region" description="Helical" evidence="9">
    <location>
        <begin position="449"/>
        <end position="467"/>
    </location>
</feature>
<dbReference type="InterPro" id="IPR003661">
    <property type="entry name" value="HisK_dim/P_dom"/>
</dbReference>
<keyword evidence="7" id="KW-0067">ATP-binding</keyword>
<dbReference type="InterPro" id="IPR036097">
    <property type="entry name" value="HisK_dim/P_sf"/>
</dbReference>
<dbReference type="PANTHER" id="PTHR43065">
    <property type="entry name" value="SENSOR HISTIDINE KINASE"/>
    <property type="match status" value="1"/>
</dbReference>
<dbReference type="InterPro" id="IPR005467">
    <property type="entry name" value="His_kinase_dom"/>
</dbReference>
<dbReference type="SMART" id="SM00387">
    <property type="entry name" value="HATPase_c"/>
    <property type="match status" value="1"/>
</dbReference>
<dbReference type="CDD" id="cd00082">
    <property type="entry name" value="HisKA"/>
    <property type="match status" value="1"/>
</dbReference>
<keyword evidence="9" id="KW-0472">Membrane</keyword>
<dbReference type="InterPro" id="IPR003594">
    <property type="entry name" value="HATPase_dom"/>
</dbReference>
<evidence type="ECO:0000313" key="12">
    <source>
        <dbReference type="Proteomes" id="UP001580928"/>
    </source>
</evidence>
<protein>
    <recommendedName>
        <fullName evidence="2">histidine kinase</fullName>
        <ecNumber evidence="2">2.7.13.3</ecNumber>
    </recommendedName>
</protein>
<feature type="transmembrane region" description="Helical" evidence="9">
    <location>
        <begin position="367"/>
        <end position="392"/>
    </location>
</feature>
<evidence type="ECO:0000256" key="8">
    <source>
        <dbReference type="ARBA" id="ARBA00023012"/>
    </source>
</evidence>
<evidence type="ECO:0000256" key="3">
    <source>
        <dbReference type="ARBA" id="ARBA00022553"/>
    </source>
</evidence>
<reference evidence="11 12" key="1">
    <citation type="submission" date="2024-04" db="EMBL/GenBank/DDBJ databases">
        <title>Albibacterium profundi sp. nov., isolated from sediment of the Challenger Deep of Mariana Trench.</title>
        <authorList>
            <person name="Wang Y."/>
        </authorList>
    </citation>
    <scope>NUCLEOTIDE SEQUENCE [LARGE SCALE GENOMIC DNA]</scope>
    <source>
        <strain evidence="11 12">RHL897</strain>
    </source>
</reference>
<dbReference type="Gene3D" id="1.10.287.130">
    <property type="match status" value="1"/>
</dbReference>
<dbReference type="Pfam" id="PF00512">
    <property type="entry name" value="HisKA"/>
    <property type="match status" value="1"/>
</dbReference>
<feature type="transmembrane region" description="Helical" evidence="9">
    <location>
        <begin position="212"/>
        <end position="233"/>
    </location>
</feature>
<keyword evidence="4" id="KW-0808">Transferase</keyword>
<evidence type="ECO:0000256" key="6">
    <source>
        <dbReference type="ARBA" id="ARBA00022777"/>
    </source>
</evidence>
<evidence type="ECO:0000259" key="10">
    <source>
        <dbReference type="PROSITE" id="PS50109"/>
    </source>
</evidence>
<evidence type="ECO:0000256" key="4">
    <source>
        <dbReference type="ARBA" id="ARBA00022679"/>
    </source>
</evidence>
<proteinExistence type="predicted"/>
<dbReference type="RefSeq" id="WP_375557041.1">
    <property type="nucleotide sequence ID" value="NZ_JBBVGT010000002.1"/>
</dbReference>
<feature type="transmembrane region" description="Helical" evidence="9">
    <location>
        <begin position="238"/>
        <end position="256"/>
    </location>
</feature>
<dbReference type="PRINTS" id="PR00344">
    <property type="entry name" value="BCTRLSENSOR"/>
</dbReference>
<name>A0ABV5CD89_9SPHI</name>
<feature type="transmembrane region" description="Helical" evidence="9">
    <location>
        <begin position="931"/>
        <end position="955"/>
    </location>
</feature>
<dbReference type="EC" id="2.7.13.3" evidence="2"/>
<evidence type="ECO:0000256" key="5">
    <source>
        <dbReference type="ARBA" id="ARBA00022741"/>
    </source>
</evidence>
<keyword evidence="9" id="KW-0812">Transmembrane</keyword>
<feature type="transmembrane region" description="Helical" evidence="9">
    <location>
        <begin position="711"/>
        <end position="735"/>
    </location>
</feature>
<accession>A0ABV5CD89</accession>
<keyword evidence="5" id="KW-0547">Nucleotide-binding</keyword>
<dbReference type="PROSITE" id="PS50109">
    <property type="entry name" value="HIS_KIN"/>
    <property type="match status" value="1"/>
</dbReference>
<dbReference type="PANTHER" id="PTHR43065:SF46">
    <property type="entry name" value="C4-DICARBOXYLATE TRANSPORT SENSOR PROTEIN DCTB"/>
    <property type="match status" value="1"/>
</dbReference>
<evidence type="ECO:0000256" key="1">
    <source>
        <dbReference type="ARBA" id="ARBA00000085"/>
    </source>
</evidence>
<feature type="transmembrane region" description="Helical" evidence="9">
    <location>
        <begin position="404"/>
        <end position="437"/>
    </location>
</feature>
<evidence type="ECO:0000256" key="7">
    <source>
        <dbReference type="ARBA" id="ARBA00022840"/>
    </source>
</evidence>
<dbReference type="InterPro" id="IPR004358">
    <property type="entry name" value="Sig_transdc_His_kin-like_C"/>
</dbReference>
<feature type="transmembrane region" description="Helical" evidence="9">
    <location>
        <begin position="325"/>
        <end position="347"/>
    </location>
</feature>
<sequence length="1239" mass="142191">MNNILKIRILLLLLTLCFAGTAITINLTYQEKEILLIDGNEVEENLHRKESVVESLFDDPTFLDQLRSIEDDYRLKDFVINDLGGKQNIYLYTYANNDLVFWGSEQIVPRSDAGIREGSSVISWNNGWYEARKKSSGGFSVLCLIPIKANYALSNRYLVNEFSADLITSPNLDVASYSDRFVYNLRNSDGQYLLSLKLKSSTFNTFYSRLELIMWLLFVFTATVLMTSICTWIAKKGFVKLSIVLLAIYLFGVRYFDLKTQWLAENFYSGFFDPRVYASSEILPSLGSLALHVIAATWIICYIYYCRFDLGLFKDREKTSRLTQILAFLLSGAVLYFCCEVAVYIFESLVVDSSISFEVNNLLNLNIYSWSGIILLCLVLFCLYLLLEAIISVIKRLKMTQKELFLFSAITVLLCLSLKLRLDELTISTFLFIAIVFLKSWTAHINNRFNLALFVVILFLFAGIASLKQSVFQNIKNQSKQLIALQKLESSEDPDAVLLFMEIEEEIVNDETLINYFLYNRKDQQQLAKELRNVYLGGYLTKYEFNGYAISVDSALNNADAISKFTYYKDRVISGSRKISKNFYRLSHNIGHVNYFALLPVRHDDEVIGTYLIELKNKSLGRYTSSLELLFAGSVDNPNEYENYSYAYYNQDVLRTQHGAYKYPISTTFSPPEAGKYMQYTSEGYNHIFNSPNGNDLLILSSRAQSGWQQLASLSFLFLVFLVFSILLYTVQWVVSVLSDYDFSLRNFRWSVMILQNRVLYSTRIQAFVVLAVVGTLVIVGFISFFSLSGQYKDRQESTMIRKISQVARGMEAQFAAGNQGIESLDGEQQFSAAAEMNAIELNLYDLNGEILYSTQRKIFDLGLISRYINANAWLNMHDYKREEFVHHENIGELVFLIAYTPIRNEKSEIIAYLGMPYYSNQKDLDQQVGLLLNTIINVYALVLVILGLFAVFVANKITAPLTMVQKSLAKTNIGRKNEPIFWKRNDEIGSLIKEYNNMLVALDNSADQIMRSERESAWREMAKQVAHEIKNPLTPLRLGVQLLERSWKEQDPRFDEKFNRFTKSFIEQIESLNRIASEFSNFAKMPDTRLDDVKIIDMIEKSIDLYSDNPRINIELVVREDREVLVHGDQDQLLRSFNNLIKNSIEAAAGKPQCRIRIMVEIQRPGYLTITFQDFGKGIDELVRDRIFQPNFTTKSSGTGLGLAFVKQAIETMKGTITFKTKKGVGTIFYITMPIKNR</sequence>
<evidence type="ECO:0000256" key="9">
    <source>
        <dbReference type="SAM" id="Phobius"/>
    </source>
</evidence>
<evidence type="ECO:0000313" key="11">
    <source>
        <dbReference type="EMBL" id="MFB5945504.1"/>
    </source>
</evidence>
<dbReference type="Gene3D" id="3.30.565.10">
    <property type="entry name" value="Histidine kinase-like ATPase, C-terminal domain"/>
    <property type="match status" value="1"/>
</dbReference>
<keyword evidence="12" id="KW-1185">Reference proteome</keyword>
<evidence type="ECO:0000256" key="2">
    <source>
        <dbReference type="ARBA" id="ARBA00012438"/>
    </source>
</evidence>
<feature type="transmembrane region" description="Helical" evidence="9">
    <location>
        <begin position="765"/>
        <end position="788"/>
    </location>
</feature>
<keyword evidence="3" id="KW-0597">Phosphoprotein</keyword>
<gene>
    <name evidence="11" type="ORF">WKR92_06645</name>
</gene>
<dbReference type="SMART" id="SM00388">
    <property type="entry name" value="HisKA"/>
    <property type="match status" value="1"/>
</dbReference>
<dbReference type="Pfam" id="PF02518">
    <property type="entry name" value="HATPase_c"/>
    <property type="match status" value="1"/>
</dbReference>
<feature type="transmembrane region" description="Helical" evidence="9">
    <location>
        <begin position="282"/>
        <end position="305"/>
    </location>
</feature>
<dbReference type="EMBL" id="JBBVGT010000002">
    <property type="protein sequence ID" value="MFB5945504.1"/>
    <property type="molecule type" value="Genomic_DNA"/>
</dbReference>
<dbReference type="InterPro" id="IPR036890">
    <property type="entry name" value="HATPase_C_sf"/>
</dbReference>
<dbReference type="SUPFAM" id="SSF55874">
    <property type="entry name" value="ATPase domain of HSP90 chaperone/DNA topoisomerase II/histidine kinase"/>
    <property type="match status" value="1"/>
</dbReference>
<comment type="catalytic activity">
    <reaction evidence="1">
        <text>ATP + protein L-histidine = ADP + protein N-phospho-L-histidine.</text>
        <dbReference type="EC" id="2.7.13.3"/>
    </reaction>
</comment>
<organism evidence="11 12">
    <name type="scientific">Albibacterium profundi</name>
    <dbReference type="NCBI Taxonomy" id="3134906"/>
    <lineage>
        <taxon>Bacteria</taxon>
        <taxon>Pseudomonadati</taxon>
        <taxon>Bacteroidota</taxon>
        <taxon>Sphingobacteriia</taxon>
        <taxon>Sphingobacteriales</taxon>
        <taxon>Sphingobacteriaceae</taxon>
        <taxon>Albibacterium</taxon>
    </lineage>
</organism>
<keyword evidence="8" id="KW-0902">Two-component regulatory system</keyword>
<comment type="caution">
    <text evidence="11">The sequence shown here is derived from an EMBL/GenBank/DDBJ whole genome shotgun (WGS) entry which is preliminary data.</text>
</comment>
<dbReference type="SUPFAM" id="SSF47384">
    <property type="entry name" value="Homodimeric domain of signal transducing histidine kinase"/>
    <property type="match status" value="1"/>
</dbReference>
<feature type="domain" description="Histidine kinase" evidence="10">
    <location>
        <begin position="1025"/>
        <end position="1238"/>
    </location>
</feature>
<dbReference type="Proteomes" id="UP001580928">
    <property type="component" value="Unassembled WGS sequence"/>
</dbReference>
<dbReference type="Gene3D" id="6.10.340.10">
    <property type="match status" value="1"/>
</dbReference>